<dbReference type="Pfam" id="PF03009">
    <property type="entry name" value="GDPD"/>
    <property type="match status" value="1"/>
</dbReference>
<sequence>MSHYFTTTLHSHHHLTPLHTPAAAVRAWSPSSGFLLSHNAARHHFPHLRFFVSLGPQNGIQHGHHGARISWSLLLYWLPEGWHSPSSECGLAGGGGGLRRRAAMRSSSHACSVLASLTLLWLGVAAAQKAPAWKTLSGDAPAVIAKGGFSGLFPDSSEYAYNFVKFTSSPDTILYCDVRLTSDGMGICLPDLRMDNCTNIQDLDPPGKKSYQVNGVPTAGWFSVDYNSTEISQVSLVRSIPSRTPRFDASFLPILAVEDVQSKFKPPAIWLNIEHDSFYNQFNLSMRSYILSVSKRVVVNYISSPEVSFLTSILGRVSNKTKLVFRFLDETTPEPSTKQTYGSMLKNLTFVKTFASGILVPKHYIWPVSPDNYLQPHTSVVDDAHKAGLEIYAADFGNDFTFSYNHSYDPIAEYLSFIDNDAFSVDGVLTDFPVTSSAAIDYKWLSLKHWYNCVWKFSSIVTFIQLIEFVKESCFTNLNKSNTDHGKPLIISHNGASGDYPDCTDLAYQKAVDDGADVIDCSVQVTKDGIPICMSSSNLMDDTTVATSQFASQTSVVKDIQSEPGVFTFNLTWDDIVTNLKPQISTPFTSFSLYRNPRYRNAGKFMRLTDFLDFTKDKDLSGIMISVEHAAFMAAELGFDMVGAVLKALDDAGYNNHTTQKVLIQSTNSSVLVKFKEQTKYDLVYMVTEEVRDASPSSLADLKKFASAVSVDSSSIFAATHHFTTYRTNIVQTLQAAGLSVYVYPLMNEFASQPYDFFSDGTAQIIAYVQGAGVDGLITDFPATARRYKLNNCMNMGKNTPIFMDPAQPGSLMTLIEKAALPPAMAPMPLLTGSDVAEPPLPAARTSNGTTPTQSRASRTHASTNFPILVTLAMLSAFCLLL</sequence>
<dbReference type="FunFam" id="3.20.20.190:FF:000013">
    <property type="entry name" value="Glycerophosphodiester phosphodiesterase GDPDL3"/>
    <property type="match status" value="1"/>
</dbReference>
<keyword evidence="11" id="KW-1185">Reference proteome</keyword>
<dbReference type="Gene3D" id="3.20.20.190">
    <property type="entry name" value="Phosphatidylinositol (PI) phosphodiesterase"/>
    <property type="match status" value="2"/>
</dbReference>
<evidence type="ECO:0000256" key="4">
    <source>
        <dbReference type="ARBA" id="ARBA00022798"/>
    </source>
</evidence>
<dbReference type="CDD" id="cd08603">
    <property type="entry name" value="GDPD_SHV3_repeat_1"/>
    <property type="match status" value="1"/>
</dbReference>
<dbReference type="GO" id="GO:0006629">
    <property type="term" value="P:lipid metabolic process"/>
    <property type="evidence" value="ECO:0007669"/>
    <property type="project" value="InterPro"/>
</dbReference>
<comment type="similarity">
    <text evidence="1">Belongs to the glycerophosphoryl diester phosphodiesterase family.</text>
</comment>
<dbReference type="EC" id="3.1.4.46" evidence="2"/>
<dbReference type="GO" id="GO:0006071">
    <property type="term" value="P:glycerol metabolic process"/>
    <property type="evidence" value="ECO:0007669"/>
    <property type="project" value="UniProtKB-KW"/>
</dbReference>
<protein>
    <recommendedName>
        <fullName evidence="2">glycerophosphodiester phosphodiesterase</fullName>
        <ecNumber evidence="2">3.1.4.46</ecNumber>
    </recommendedName>
</protein>
<keyword evidence="5" id="KW-0378">Hydrolase</keyword>
<feature type="region of interest" description="Disordered" evidence="8">
    <location>
        <begin position="836"/>
        <end position="860"/>
    </location>
</feature>
<dbReference type="PANTHER" id="PTHR43620">
    <property type="entry name" value="GLYCEROPHOSPHORYL DIESTER PHOSPHODIESTERASE"/>
    <property type="match status" value="1"/>
</dbReference>
<comment type="catalytic activity">
    <reaction evidence="7">
        <text>a sn-glycero-3-phosphodiester + H2O = an alcohol + sn-glycerol 3-phosphate + H(+)</text>
        <dbReference type="Rhea" id="RHEA:12969"/>
        <dbReference type="ChEBI" id="CHEBI:15377"/>
        <dbReference type="ChEBI" id="CHEBI:15378"/>
        <dbReference type="ChEBI" id="CHEBI:30879"/>
        <dbReference type="ChEBI" id="CHEBI:57597"/>
        <dbReference type="ChEBI" id="CHEBI:83408"/>
        <dbReference type="EC" id="3.1.4.46"/>
    </reaction>
</comment>
<name>A0A5J9TW82_9POAL</name>
<gene>
    <name evidence="10" type="ORF">EJB05_39160</name>
</gene>
<dbReference type="InterPro" id="IPR030395">
    <property type="entry name" value="GP_PDE_dom"/>
</dbReference>
<accession>A0A5J9TW82</accession>
<evidence type="ECO:0000256" key="2">
    <source>
        <dbReference type="ARBA" id="ARBA00012247"/>
    </source>
</evidence>
<evidence type="ECO:0000313" key="10">
    <source>
        <dbReference type="EMBL" id="TVU15630.1"/>
    </source>
</evidence>
<comment type="caution">
    <text evidence="10">The sequence shown here is derived from an EMBL/GenBank/DDBJ whole genome shotgun (WGS) entry which is preliminary data.</text>
</comment>
<dbReference type="Gramene" id="TVU15630">
    <property type="protein sequence ID" value="TVU15630"/>
    <property type="gene ID" value="EJB05_39160"/>
</dbReference>
<dbReference type="PROSITE" id="PS51704">
    <property type="entry name" value="GP_PDE"/>
    <property type="match status" value="2"/>
</dbReference>
<dbReference type="GO" id="GO:0008889">
    <property type="term" value="F:glycerophosphodiester phosphodiesterase activity"/>
    <property type="evidence" value="ECO:0007669"/>
    <property type="project" value="UniProtKB-EC"/>
</dbReference>
<evidence type="ECO:0000256" key="7">
    <source>
        <dbReference type="ARBA" id="ARBA00047512"/>
    </source>
</evidence>
<feature type="domain" description="GP-PDE" evidence="9">
    <location>
        <begin position="488"/>
        <end position="789"/>
    </location>
</feature>
<feature type="compositionally biased region" description="Polar residues" evidence="8">
    <location>
        <begin position="845"/>
        <end position="860"/>
    </location>
</feature>
<dbReference type="Proteomes" id="UP000324897">
    <property type="component" value="Unassembled WGS sequence"/>
</dbReference>
<reference evidence="10 11" key="1">
    <citation type="journal article" date="2019" name="Sci. Rep.">
        <title>A high-quality genome of Eragrostis curvula grass provides insights into Poaceae evolution and supports new strategies to enhance forage quality.</title>
        <authorList>
            <person name="Carballo J."/>
            <person name="Santos B.A.C.M."/>
            <person name="Zappacosta D."/>
            <person name="Garbus I."/>
            <person name="Selva J.P."/>
            <person name="Gallo C.A."/>
            <person name="Diaz A."/>
            <person name="Albertini E."/>
            <person name="Caccamo M."/>
            <person name="Echenique V."/>
        </authorList>
    </citation>
    <scope>NUCLEOTIDE SEQUENCE [LARGE SCALE GENOMIC DNA]</scope>
    <source>
        <strain evidence="11">cv. Victoria</strain>
        <tissue evidence="10">Leaf</tissue>
    </source>
</reference>
<dbReference type="FunFam" id="3.20.20.190:FF:000011">
    <property type="entry name" value="Glycerophosphodiester phosphodiesterase GDPDL3"/>
    <property type="match status" value="1"/>
</dbReference>
<evidence type="ECO:0000256" key="6">
    <source>
        <dbReference type="ARBA" id="ARBA00023180"/>
    </source>
</evidence>
<dbReference type="PANTHER" id="PTHR43620:SF7">
    <property type="entry name" value="GLYCEROPHOSPHODIESTER PHOSPHODIESTERASE GDPD5-RELATED"/>
    <property type="match status" value="1"/>
</dbReference>
<dbReference type="CDD" id="cd08604">
    <property type="entry name" value="GDPD_SHV3_repeat_2"/>
    <property type="match status" value="1"/>
</dbReference>
<dbReference type="EMBL" id="RWGY01000031">
    <property type="protein sequence ID" value="TVU15630.1"/>
    <property type="molecule type" value="Genomic_DNA"/>
</dbReference>
<evidence type="ECO:0000259" key="9">
    <source>
        <dbReference type="PROSITE" id="PS51704"/>
    </source>
</evidence>
<evidence type="ECO:0000256" key="8">
    <source>
        <dbReference type="SAM" id="MobiDB-lite"/>
    </source>
</evidence>
<proteinExistence type="inferred from homology"/>
<evidence type="ECO:0000256" key="3">
    <source>
        <dbReference type="ARBA" id="ARBA00022729"/>
    </source>
</evidence>
<organism evidence="10 11">
    <name type="scientific">Eragrostis curvula</name>
    <name type="common">weeping love grass</name>
    <dbReference type="NCBI Taxonomy" id="38414"/>
    <lineage>
        <taxon>Eukaryota</taxon>
        <taxon>Viridiplantae</taxon>
        <taxon>Streptophyta</taxon>
        <taxon>Embryophyta</taxon>
        <taxon>Tracheophyta</taxon>
        <taxon>Spermatophyta</taxon>
        <taxon>Magnoliopsida</taxon>
        <taxon>Liliopsida</taxon>
        <taxon>Poales</taxon>
        <taxon>Poaceae</taxon>
        <taxon>PACMAD clade</taxon>
        <taxon>Chloridoideae</taxon>
        <taxon>Eragrostideae</taxon>
        <taxon>Eragrostidinae</taxon>
        <taxon>Eragrostis</taxon>
    </lineage>
</organism>
<evidence type="ECO:0000313" key="11">
    <source>
        <dbReference type="Proteomes" id="UP000324897"/>
    </source>
</evidence>
<feature type="domain" description="GP-PDE" evidence="9">
    <location>
        <begin position="141"/>
        <end position="440"/>
    </location>
</feature>
<keyword evidence="4" id="KW-0319">Glycerol metabolism</keyword>
<dbReference type="SUPFAM" id="SSF51695">
    <property type="entry name" value="PLC-like phosphodiesterases"/>
    <property type="match status" value="2"/>
</dbReference>
<dbReference type="OrthoDB" id="1058301at2759"/>
<dbReference type="InterPro" id="IPR017946">
    <property type="entry name" value="PLC-like_Pdiesterase_TIM-brl"/>
</dbReference>
<dbReference type="AlphaFoldDB" id="A0A5J9TW82"/>
<keyword evidence="6" id="KW-0325">Glycoprotein</keyword>
<keyword evidence="3" id="KW-0732">Signal</keyword>
<evidence type="ECO:0000256" key="1">
    <source>
        <dbReference type="ARBA" id="ARBA00007277"/>
    </source>
</evidence>
<evidence type="ECO:0000256" key="5">
    <source>
        <dbReference type="ARBA" id="ARBA00022801"/>
    </source>
</evidence>